<name>A0ABT4BG18_9ACTN</name>
<proteinExistence type="predicted"/>
<feature type="transmembrane region" description="Helical" evidence="1">
    <location>
        <begin position="144"/>
        <end position="164"/>
    </location>
</feature>
<evidence type="ECO:0000313" key="2">
    <source>
        <dbReference type="EMBL" id="MCY1145492.1"/>
    </source>
</evidence>
<protein>
    <submittedName>
        <fullName evidence="2">Uncharacterized protein</fullName>
    </submittedName>
</protein>
<feature type="transmembrane region" description="Helical" evidence="1">
    <location>
        <begin position="31"/>
        <end position="55"/>
    </location>
</feature>
<keyword evidence="1" id="KW-1133">Transmembrane helix</keyword>
<keyword evidence="3" id="KW-1185">Reference proteome</keyword>
<gene>
    <name evidence="2" type="ORF">OWR29_46455</name>
</gene>
<keyword evidence="1" id="KW-0472">Membrane</keyword>
<dbReference type="EMBL" id="JAPNTZ010000027">
    <property type="protein sequence ID" value="MCY1145492.1"/>
    <property type="molecule type" value="Genomic_DNA"/>
</dbReference>
<keyword evidence="1" id="KW-0812">Transmembrane</keyword>
<organism evidence="2 3">
    <name type="scientific">Paractinoplanes pyxinae</name>
    <dbReference type="NCBI Taxonomy" id="2997416"/>
    <lineage>
        <taxon>Bacteria</taxon>
        <taxon>Bacillati</taxon>
        <taxon>Actinomycetota</taxon>
        <taxon>Actinomycetes</taxon>
        <taxon>Micromonosporales</taxon>
        <taxon>Micromonosporaceae</taxon>
        <taxon>Paractinoplanes</taxon>
    </lineage>
</organism>
<sequence>MVWTRGLALAGIVWCAGLLVATTLPGGLRWPLAVVALSTALPVVPGFVAVLLAGIRRTTGLQAETRAGQAKALWRLVRDTLPGWLLVASGLLFAGFWVVAVLTLTGSPGVAEEQAGTYVLNNNGETTVISEAEYLSRRARESRLVAAVAGCFSVAVAVISTALLRRKADKAVHP</sequence>
<evidence type="ECO:0000256" key="1">
    <source>
        <dbReference type="SAM" id="Phobius"/>
    </source>
</evidence>
<accession>A0ABT4BG18</accession>
<reference evidence="2" key="1">
    <citation type="submission" date="2022-11" db="EMBL/GenBank/DDBJ databases">
        <authorList>
            <person name="Somphong A."/>
            <person name="Phongsopitanun W."/>
        </authorList>
    </citation>
    <scope>NUCLEOTIDE SEQUENCE</scope>
    <source>
        <strain evidence="2">Pm04-4</strain>
    </source>
</reference>
<comment type="caution">
    <text evidence="2">The sequence shown here is derived from an EMBL/GenBank/DDBJ whole genome shotgun (WGS) entry which is preliminary data.</text>
</comment>
<feature type="transmembrane region" description="Helical" evidence="1">
    <location>
        <begin position="76"/>
        <end position="100"/>
    </location>
</feature>
<evidence type="ECO:0000313" key="3">
    <source>
        <dbReference type="Proteomes" id="UP001151002"/>
    </source>
</evidence>
<dbReference type="Proteomes" id="UP001151002">
    <property type="component" value="Unassembled WGS sequence"/>
</dbReference>
<dbReference type="RefSeq" id="WP_267570112.1">
    <property type="nucleotide sequence ID" value="NZ_JAPNTZ010000027.1"/>
</dbReference>